<protein>
    <submittedName>
        <fullName evidence="1">Uncharacterized protein</fullName>
    </submittedName>
</protein>
<proteinExistence type="predicted"/>
<gene>
    <name evidence="1" type="ORF">NCTC11296_03026</name>
</gene>
<reference evidence="1 2" key="1">
    <citation type="submission" date="2018-06" db="EMBL/GenBank/DDBJ databases">
        <authorList>
            <consortium name="Pathogen Informatics"/>
            <person name="Doyle S."/>
        </authorList>
    </citation>
    <scope>NUCLEOTIDE SEQUENCE [LARGE SCALE GENOMIC DNA]</scope>
    <source>
        <strain evidence="1 2">NCTC11296</strain>
    </source>
</reference>
<organism evidence="1 2">
    <name type="scientific">Avibacterium paragallinarum</name>
    <name type="common">Haemophilus gallinarum</name>
    <dbReference type="NCBI Taxonomy" id="728"/>
    <lineage>
        <taxon>Bacteria</taxon>
        <taxon>Pseudomonadati</taxon>
        <taxon>Pseudomonadota</taxon>
        <taxon>Gammaproteobacteria</taxon>
        <taxon>Pasteurellales</taxon>
        <taxon>Pasteurellaceae</taxon>
        <taxon>Avibacterium</taxon>
    </lineage>
</organism>
<accession>A0A377IUC1</accession>
<dbReference type="EMBL" id="UGHK01000003">
    <property type="protein sequence ID" value="STO91896.1"/>
    <property type="molecule type" value="Genomic_DNA"/>
</dbReference>
<dbReference type="Proteomes" id="UP000254465">
    <property type="component" value="Unassembled WGS sequence"/>
</dbReference>
<dbReference type="RefSeq" id="WP_017807435.1">
    <property type="nucleotide sequence ID" value="NZ_PQVK01000006.1"/>
</dbReference>
<dbReference type="AlphaFoldDB" id="A0A377IUC1"/>
<sequence length="267" mass="31028">MIYFQPVRTARFTFTLQELTIADIQELLNIPTHLLETTRSAFLRFAIKDLTWHKGYSELSIDHLTAQERIFIEATYLSSVSDVPDFNVGNGHYTNYLQVEKQYKLDQVEIGQIPDDEDLWFIQPLTGAMLDVIEERLFMADKTPNRADWFLYMMAAQLFRKEEEVVSPYLNAINYGDWLESRVERLRRLPESAFCSLLMMFIYKGMKSITHLFDINLDNQGVIIQPSYPIATNKKGEEVELLPARFRSTDSISDPAKQLFGKFDQDG</sequence>
<name>A0A377IUC1_AVIPA</name>
<evidence type="ECO:0000313" key="2">
    <source>
        <dbReference type="Proteomes" id="UP000254465"/>
    </source>
</evidence>
<evidence type="ECO:0000313" key="1">
    <source>
        <dbReference type="EMBL" id="STO91896.1"/>
    </source>
</evidence>